<dbReference type="InterPro" id="IPR014729">
    <property type="entry name" value="Rossmann-like_a/b/a_fold"/>
</dbReference>
<keyword evidence="6 15" id="KW-0808">Transferase</keyword>
<dbReference type="EC" id="2.7.1.26" evidence="15"/>
<reference evidence="17 18" key="1">
    <citation type="submission" date="2019-02" db="EMBL/GenBank/DDBJ databases">
        <title>Prokaryotic population dynamics and viral predation in marine succession experiment using metagenomics: the confinement effect.</title>
        <authorList>
            <person name="Haro-Moreno J.M."/>
            <person name="Rodriguez-Valera F."/>
            <person name="Lopez-Perez M."/>
        </authorList>
    </citation>
    <scope>NUCLEOTIDE SEQUENCE [LARGE SCALE GENOMIC DNA]</scope>
    <source>
        <strain evidence="17">MED-G166</strain>
    </source>
</reference>
<dbReference type="CDD" id="cd02064">
    <property type="entry name" value="FAD_synthetase_N"/>
    <property type="match status" value="1"/>
</dbReference>
<evidence type="ECO:0000256" key="1">
    <source>
        <dbReference type="ARBA" id="ARBA00002121"/>
    </source>
</evidence>
<proteinExistence type="inferred from homology"/>
<evidence type="ECO:0000256" key="12">
    <source>
        <dbReference type="ARBA" id="ARBA00023268"/>
    </source>
</evidence>
<dbReference type="AlphaFoldDB" id="A0A520MSJ2"/>
<dbReference type="NCBIfam" id="NF004162">
    <property type="entry name" value="PRK05627.1-5"/>
    <property type="match status" value="1"/>
</dbReference>
<dbReference type="SUPFAM" id="SSF82114">
    <property type="entry name" value="Riboflavin kinase-like"/>
    <property type="match status" value="1"/>
</dbReference>
<evidence type="ECO:0000313" key="18">
    <source>
        <dbReference type="Proteomes" id="UP000320146"/>
    </source>
</evidence>
<dbReference type="SUPFAM" id="SSF52374">
    <property type="entry name" value="Nucleotidylyl transferase"/>
    <property type="match status" value="1"/>
</dbReference>
<keyword evidence="10 15" id="KW-0274">FAD</keyword>
<dbReference type="GO" id="GO:0005524">
    <property type="term" value="F:ATP binding"/>
    <property type="evidence" value="ECO:0007669"/>
    <property type="project" value="UniProtKB-UniRule"/>
</dbReference>
<dbReference type="GO" id="GO:0008531">
    <property type="term" value="F:riboflavin kinase activity"/>
    <property type="evidence" value="ECO:0007669"/>
    <property type="project" value="UniProtKB-UniRule"/>
</dbReference>
<evidence type="ECO:0000256" key="7">
    <source>
        <dbReference type="ARBA" id="ARBA00022695"/>
    </source>
</evidence>
<dbReference type="UniPathway" id="UPA00277">
    <property type="reaction ID" value="UER00407"/>
</dbReference>
<keyword evidence="4 15" id="KW-0285">Flavoprotein</keyword>
<name>A0A520MSJ2_9GAMM</name>
<feature type="domain" description="Riboflavin kinase" evidence="16">
    <location>
        <begin position="167"/>
        <end position="290"/>
    </location>
</feature>
<keyword evidence="5 15" id="KW-0288">FMN</keyword>
<dbReference type="FunFam" id="3.40.50.620:FF:000021">
    <property type="entry name" value="Riboflavin biosynthesis protein"/>
    <property type="match status" value="1"/>
</dbReference>
<dbReference type="InterPro" id="IPR023465">
    <property type="entry name" value="Riboflavin_kinase_dom_sf"/>
</dbReference>
<sequence>MNKFAATIGNFDGVHLGHQELIGKIKQTASKNNLKTKVITFNPYPFEFFQWKKKRILSEFDKNNLLNKLGIDEIKSIKFDEDFRNQSAEEFFTNTLLNENIKFLSVGRDFKFGKDRSGDIELLNELCISNKVELNILDDFKANNHKVSSTLVRELLAKNDFVAASKLLGRPYAISGNVIKGKSLGKRLSTPTANIDIDNVEFCFNGVFLGQIDKDNKSFFCIINFGPKPTFDDYRQSLEAHILDFDKNIYDQALSIKFLCKIRDQVKFNSVEELKNQINDDKNNARELIKSYE</sequence>
<comment type="pathway">
    <text evidence="3 15">Cofactor biosynthesis; FMN biosynthesis; FMN from riboflavin (ATP route): step 1/1.</text>
</comment>
<dbReference type="Pfam" id="PF06574">
    <property type="entry name" value="FAD_syn"/>
    <property type="match status" value="1"/>
</dbReference>
<evidence type="ECO:0000259" key="16">
    <source>
        <dbReference type="SMART" id="SM00904"/>
    </source>
</evidence>
<evidence type="ECO:0000256" key="11">
    <source>
        <dbReference type="ARBA" id="ARBA00022840"/>
    </source>
</evidence>
<dbReference type="GO" id="GO:0006747">
    <property type="term" value="P:FAD biosynthetic process"/>
    <property type="evidence" value="ECO:0007669"/>
    <property type="project" value="UniProtKB-UniRule"/>
</dbReference>
<evidence type="ECO:0000256" key="4">
    <source>
        <dbReference type="ARBA" id="ARBA00022630"/>
    </source>
</evidence>
<evidence type="ECO:0000256" key="10">
    <source>
        <dbReference type="ARBA" id="ARBA00022827"/>
    </source>
</evidence>
<organism evidence="17 18">
    <name type="scientific">SAR86 cluster bacterium</name>
    <dbReference type="NCBI Taxonomy" id="2030880"/>
    <lineage>
        <taxon>Bacteria</taxon>
        <taxon>Pseudomonadati</taxon>
        <taxon>Pseudomonadota</taxon>
        <taxon>Gammaproteobacteria</taxon>
        <taxon>SAR86 cluster</taxon>
    </lineage>
</organism>
<evidence type="ECO:0000256" key="15">
    <source>
        <dbReference type="PIRNR" id="PIRNR004491"/>
    </source>
</evidence>
<dbReference type="Pfam" id="PF01687">
    <property type="entry name" value="Flavokinase"/>
    <property type="match status" value="1"/>
</dbReference>
<evidence type="ECO:0000256" key="9">
    <source>
        <dbReference type="ARBA" id="ARBA00022777"/>
    </source>
</evidence>
<keyword evidence="12" id="KW-0511">Multifunctional enzyme</keyword>
<keyword evidence="7 15" id="KW-0548">Nucleotidyltransferase</keyword>
<dbReference type="InterPro" id="IPR015865">
    <property type="entry name" value="Riboflavin_kinase_bac/euk"/>
</dbReference>
<keyword evidence="8 15" id="KW-0547">Nucleotide-binding</keyword>
<dbReference type="UniPathway" id="UPA00276">
    <property type="reaction ID" value="UER00406"/>
</dbReference>
<keyword evidence="9 15" id="KW-0418">Kinase</keyword>
<evidence type="ECO:0000256" key="5">
    <source>
        <dbReference type="ARBA" id="ARBA00022643"/>
    </source>
</evidence>
<gene>
    <name evidence="17" type="primary">ribF</name>
    <name evidence="17" type="ORF">EVA99_02100</name>
</gene>
<protein>
    <recommendedName>
        <fullName evidence="15">Riboflavin biosynthesis protein</fullName>
    </recommendedName>
    <domain>
        <recommendedName>
            <fullName evidence="15">Riboflavin kinase</fullName>
            <ecNumber evidence="15">2.7.1.26</ecNumber>
        </recommendedName>
        <alternativeName>
            <fullName evidence="15">Flavokinase</fullName>
        </alternativeName>
    </domain>
    <domain>
        <recommendedName>
            <fullName evidence="15">FMN adenylyltransferase</fullName>
            <ecNumber evidence="15">2.7.7.2</ecNumber>
        </recommendedName>
        <alternativeName>
            <fullName evidence="15">FAD pyrophosphorylase</fullName>
        </alternativeName>
        <alternativeName>
            <fullName evidence="15">FAD synthase</fullName>
        </alternativeName>
    </domain>
</protein>
<evidence type="ECO:0000256" key="14">
    <source>
        <dbReference type="ARBA" id="ARBA00049494"/>
    </source>
</evidence>
<evidence type="ECO:0000256" key="13">
    <source>
        <dbReference type="ARBA" id="ARBA00047880"/>
    </source>
</evidence>
<dbReference type="InterPro" id="IPR015864">
    <property type="entry name" value="FAD_synthase"/>
</dbReference>
<dbReference type="InterPro" id="IPR002606">
    <property type="entry name" value="Riboflavin_kinase_bac"/>
</dbReference>
<comment type="similarity">
    <text evidence="15">Belongs to the ribF family.</text>
</comment>
<evidence type="ECO:0000313" key="17">
    <source>
        <dbReference type="EMBL" id="RZO24185.1"/>
    </source>
</evidence>
<evidence type="ECO:0000256" key="8">
    <source>
        <dbReference type="ARBA" id="ARBA00022741"/>
    </source>
</evidence>
<dbReference type="Gene3D" id="2.40.30.30">
    <property type="entry name" value="Riboflavin kinase-like"/>
    <property type="match status" value="1"/>
</dbReference>
<keyword evidence="11 15" id="KW-0067">ATP-binding</keyword>
<comment type="pathway">
    <text evidence="2 15">Cofactor biosynthesis; FAD biosynthesis; FAD from FMN: step 1/1.</text>
</comment>
<dbReference type="GO" id="GO:0009231">
    <property type="term" value="P:riboflavin biosynthetic process"/>
    <property type="evidence" value="ECO:0007669"/>
    <property type="project" value="InterPro"/>
</dbReference>
<comment type="catalytic activity">
    <reaction evidence="13 15">
        <text>riboflavin + ATP = FMN + ADP + H(+)</text>
        <dbReference type="Rhea" id="RHEA:14357"/>
        <dbReference type="ChEBI" id="CHEBI:15378"/>
        <dbReference type="ChEBI" id="CHEBI:30616"/>
        <dbReference type="ChEBI" id="CHEBI:57986"/>
        <dbReference type="ChEBI" id="CHEBI:58210"/>
        <dbReference type="ChEBI" id="CHEBI:456216"/>
        <dbReference type="EC" id="2.7.1.26"/>
    </reaction>
</comment>
<comment type="function">
    <text evidence="1">Catalyzes the phosphorylation of riboflavin to FMN followed by the adenylation of FMN to FAD.</text>
</comment>
<dbReference type="PANTHER" id="PTHR22749:SF6">
    <property type="entry name" value="RIBOFLAVIN KINASE"/>
    <property type="match status" value="1"/>
</dbReference>
<evidence type="ECO:0000256" key="3">
    <source>
        <dbReference type="ARBA" id="ARBA00005201"/>
    </source>
</evidence>
<comment type="caution">
    <text evidence="17">The sequence shown here is derived from an EMBL/GenBank/DDBJ whole genome shotgun (WGS) entry which is preliminary data.</text>
</comment>
<evidence type="ECO:0000256" key="6">
    <source>
        <dbReference type="ARBA" id="ARBA00022679"/>
    </source>
</evidence>
<comment type="catalytic activity">
    <reaction evidence="14 15">
        <text>FMN + ATP + H(+) = FAD + diphosphate</text>
        <dbReference type="Rhea" id="RHEA:17237"/>
        <dbReference type="ChEBI" id="CHEBI:15378"/>
        <dbReference type="ChEBI" id="CHEBI:30616"/>
        <dbReference type="ChEBI" id="CHEBI:33019"/>
        <dbReference type="ChEBI" id="CHEBI:57692"/>
        <dbReference type="ChEBI" id="CHEBI:58210"/>
        <dbReference type="EC" id="2.7.7.2"/>
    </reaction>
</comment>
<dbReference type="GO" id="GO:0009398">
    <property type="term" value="P:FMN biosynthetic process"/>
    <property type="evidence" value="ECO:0007669"/>
    <property type="project" value="UniProtKB-UniRule"/>
</dbReference>
<dbReference type="PIRSF" id="PIRSF004491">
    <property type="entry name" value="FAD_Synth"/>
    <property type="match status" value="1"/>
</dbReference>
<dbReference type="GO" id="GO:0003919">
    <property type="term" value="F:FMN adenylyltransferase activity"/>
    <property type="evidence" value="ECO:0007669"/>
    <property type="project" value="UniProtKB-UniRule"/>
</dbReference>
<dbReference type="Proteomes" id="UP000320146">
    <property type="component" value="Unassembled WGS sequence"/>
</dbReference>
<dbReference type="NCBIfam" id="TIGR00083">
    <property type="entry name" value="ribF"/>
    <property type="match status" value="1"/>
</dbReference>
<accession>A0A520MSJ2</accession>
<dbReference type="Gene3D" id="3.40.50.620">
    <property type="entry name" value="HUPs"/>
    <property type="match status" value="1"/>
</dbReference>
<dbReference type="SMART" id="SM00904">
    <property type="entry name" value="Flavokinase"/>
    <property type="match status" value="1"/>
</dbReference>
<evidence type="ECO:0000256" key="2">
    <source>
        <dbReference type="ARBA" id="ARBA00004726"/>
    </source>
</evidence>
<dbReference type="PANTHER" id="PTHR22749">
    <property type="entry name" value="RIBOFLAVIN KINASE/FMN ADENYLYLTRANSFERASE"/>
    <property type="match status" value="1"/>
</dbReference>
<dbReference type="EC" id="2.7.7.2" evidence="15"/>
<dbReference type="InterPro" id="IPR023468">
    <property type="entry name" value="Riboflavin_kinase"/>
</dbReference>
<dbReference type="EMBL" id="SHBL01000012">
    <property type="protein sequence ID" value="RZO24185.1"/>
    <property type="molecule type" value="Genomic_DNA"/>
</dbReference>